<accession>A0A7Z0WK42</accession>
<evidence type="ECO:0000313" key="6">
    <source>
        <dbReference type="EMBL" id="OLF09188.1"/>
    </source>
</evidence>
<feature type="active site" evidence="1">
    <location>
        <position position="263"/>
    </location>
</feature>
<dbReference type="Pfam" id="PF05362">
    <property type="entry name" value="Lon_C"/>
    <property type="match status" value="1"/>
</dbReference>
<evidence type="ECO:0000259" key="5">
    <source>
        <dbReference type="PROSITE" id="PS51786"/>
    </source>
</evidence>
<dbReference type="AlphaFoldDB" id="A0A7Z0WK42"/>
<name>A0A7Z0WK42_9PSEU</name>
<dbReference type="InterPro" id="IPR020568">
    <property type="entry name" value="Ribosomal_Su5_D2-typ_SF"/>
</dbReference>
<dbReference type="GO" id="GO:0006508">
    <property type="term" value="P:proteolysis"/>
    <property type="evidence" value="ECO:0007669"/>
    <property type="project" value="UniProtKB-KW"/>
</dbReference>
<dbReference type="EMBL" id="MSIF01000010">
    <property type="protein sequence ID" value="OLF09188.1"/>
    <property type="molecule type" value="Genomic_DNA"/>
</dbReference>
<dbReference type="RefSeq" id="WP_075134778.1">
    <property type="nucleotide sequence ID" value="NZ_MSIF01000010.1"/>
</dbReference>
<comment type="catalytic activity">
    <reaction evidence="1">
        <text>Hydrolysis of proteins in presence of ATP.</text>
        <dbReference type="EC" id="3.4.21.53"/>
    </reaction>
</comment>
<feature type="transmembrane region" description="Helical" evidence="3">
    <location>
        <begin position="25"/>
        <end position="45"/>
    </location>
</feature>
<feature type="active site" evidence="1">
    <location>
        <position position="308"/>
    </location>
</feature>
<keyword evidence="1" id="KW-0645">Protease</keyword>
<feature type="domain" description="Lon proteolytic" evidence="5">
    <location>
        <begin position="257"/>
        <end position="356"/>
    </location>
</feature>
<dbReference type="InterPro" id="IPR036034">
    <property type="entry name" value="PDZ_sf"/>
</dbReference>
<evidence type="ECO:0000256" key="1">
    <source>
        <dbReference type="PROSITE-ProRule" id="PRU01122"/>
    </source>
</evidence>
<dbReference type="GO" id="GO:0005524">
    <property type="term" value="F:ATP binding"/>
    <property type="evidence" value="ECO:0007669"/>
    <property type="project" value="InterPro"/>
</dbReference>
<dbReference type="SUPFAM" id="SSF54211">
    <property type="entry name" value="Ribosomal protein S5 domain 2-like"/>
    <property type="match status" value="1"/>
</dbReference>
<keyword evidence="3" id="KW-1133">Transmembrane helix</keyword>
<sequence length="365" mass="38578">MSDAPTPSFPAEPEQNSGTRLTRRGWTIVASFGLAAVLGLIGGLVRVPYVSIGPGPTYDTLGEVNDQVVVQVEGERTYETSGQLRMTTVSVSDDVTLFGALGMWVSGRYALMPRDEYFGPGQTEADLERENTKMFQNSQSDAEVAALRYLDYPVMVVAQEITTGAPADSVLEPGDRLLEVNGKRIAVQEDVREALGGTKPGDRVEITFQRGDEPQRTETVTLGRASDHGSDDRDEGFLGLAPVDRADVAFETTIHLEDVGGPSAGLIFAMAIVDKLTPGELEKGHTVAGTGEIDVKGNVGLIGGISFKLVAAREAGAETFLVPEGNCAEAKANAPDGLRLVKVDTLASAVGALEDLDAGRTPPSC</sequence>
<keyword evidence="3" id="KW-0472">Membrane</keyword>
<feature type="domain" description="PDZ" evidence="4">
    <location>
        <begin position="156"/>
        <end position="210"/>
    </location>
</feature>
<dbReference type="PANTHER" id="PTHR10046">
    <property type="entry name" value="ATP DEPENDENT LON PROTEASE FAMILY MEMBER"/>
    <property type="match status" value="1"/>
</dbReference>
<dbReference type="Proteomes" id="UP000185696">
    <property type="component" value="Unassembled WGS sequence"/>
</dbReference>
<dbReference type="EC" id="3.4.21.53" evidence="1"/>
<organism evidence="6 7">
    <name type="scientific">Actinophytocola xinjiangensis</name>
    <dbReference type="NCBI Taxonomy" id="485602"/>
    <lineage>
        <taxon>Bacteria</taxon>
        <taxon>Bacillati</taxon>
        <taxon>Actinomycetota</taxon>
        <taxon>Actinomycetes</taxon>
        <taxon>Pseudonocardiales</taxon>
        <taxon>Pseudonocardiaceae</taxon>
    </lineage>
</organism>
<dbReference type="PROSITE" id="PS51786">
    <property type="entry name" value="LON_PROTEOLYTIC"/>
    <property type="match status" value="1"/>
</dbReference>
<reference evidence="6 7" key="1">
    <citation type="submission" date="2016-12" db="EMBL/GenBank/DDBJ databases">
        <title>The draft genome sequence of Actinophytocola xinjiangensis.</title>
        <authorList>
            <person name="Wang W."/>
            <person name="Yuan L."/>
        </authorList>
    </citation>
    <scope>NUCLEOTIDE SEQUENCE [LARGE SCALE GENOMIC DNA]</scope>
    <source>
        <strain evidence="6 7">CGMCC 4.4663</strain>
    </source>
</reference>
<dbReference type="SMART" id="SM00228">
    <property type="entry name" value="PDZ"/>
    <property type="match status" value="1"/>
</dbReference>
<dbReference type="GO" id="GO:0004252">
    <property type="term" value="F:serine-type endopeptidase activity"/>
    <property type="evidence" value="ECO:0007669"/>
    <property type="project" value="UniProtKB-UniRule"/>
</dbReference>
<proteinExistence type="inferred from homology"/>
<keyword evidence="1" id="KW-0378">Hydrolase</keyword>
<gene>
    <name evidence="6" type="ORF">BLA60_20615</name>
</gene>
<evidence type="ECO:0000256" key="3">
    <source>
        <dbReference type="SAM" id="Phobius"/>
    </source>
</evidence>
<dbReference type="OrthoDB" id="2356897at2"/>
<keyword evidence="7" id="KW-1185">Reference proteome</keyword>
<keyword evidence="3" id="KW-0812">Transmembrane</keyword>
<dbReference type="Gene3D" id="3.30.230.10">
    <property type="match status" value="1"/>
</dbReference>
<feature type="region of interest" description="Disordered" evidence="2">
    <location>
        <begin position="213"/>
        <end position="233"/>
    </location>
</feature>
<evidence type="ECO:0000313" key="7">
    <source>
        <dbReference type="Proteomes" id="UP000185696"/>
    </source>
</evidence>
<evidence type="ECO:0000259" key="4">
    <source>
        <dbReference type="PROSITE" id="PS50106"/>
    </source>
</evidence>
<comment type="similarity">
    <text evidence="1">Belongs to the peptidase S16 family.</text>
</comment>
<dbReference type="Gene3D" id="2.30.42.10">
    <property type="match status" value="1"/>
</dbReference>
<dbReference type="PROSITE" id="PS50106">
    <property type="entry name" value="PDZ"/>
    <property type="match status" value="1"/>
</dbReference>
<evidence type="ECO:0000256" key="2">
    <source>
        <dbReference type="SAM" id="MobiDB-lite"/>
    </source>
</evidence>
<dbReference type="Pfam" id="PF13180">
    <property type="entry name" value="PDZ_2"/>
    <property type="match status" value="1"/>
</dbReference>
<dbReference type="InterPro" id="IPR008269">
    <property type="entry name" value="Lon_proteolytic"/>
</dbReference>
<dbReference type="GO" id="GO:0004176">
    <property type="term" value="F:ATP-dependent peptidase activity"/>
    <property type="evidence" value="ECO:0007669"/>
    <property type="project" value="UniProtKB-UniRule"/>
</dbReference>
<keyword evidence="1" id="KW-0720">Serine protease</keyword>
<dbReference type="GO" id="GO:0030163">
    <property type="term" value="P:protein catabolic process"/>
    <property type="evidence" value="ECO:0007669"/>
    <property type="project" value="InterPro"/>
</dbReference>
<dbReference type="InterPro" id="IPR001478">
    <property type="entry name" value="PDZ"/>
</dbReference>
<dbReference type="InterPro" id="IPR027065">
    <property type="entry name" value="Lon_Prtase"/>
</dbReference>
<dbReference type="InterPro" id="IPR014721">
    <property type="entry name" value="Ribsml_uS5_D2-typ_fold_subgr"/>
</dbReference>
<comment type="caution">
    <text evidence="6">The sequence shown here is derived from an EMBL/GenBank/DDBJ whole genome shotgun (WGS) entry which is preliminary data.</text>
</comment>
<dbReference type="SUPFAM" id="SSF50156">
    <property type="entry name" value="PDZ domain-like"/>
    <property type="match status" value="1"/>
</dbReference>
<protein>
    <recommendedName>
        <fullName evidence="1">endopeptidase La</fullName>
        <ecNumber evidence="1">3.4.21.53</ecNumber>
    </recommendedName>
</protein>